<feature type="compositionally biased region" description="Low complexity" evidence="1">
    <location>
        <begin position="343"/>
        <end position="353"/>
    </location>
</feature>
<dbReference type="GO" id="GO:0004672">
    <property type="term" value="F:protein kinase activity"/>
    <property type="evidence" value="ECO:0007669"/>
    <property type="project" value="InterPro"/>
</dbReference>
<name>A0A8H2W2V9_9HELO</name>
<dbReference type="Gene3D" id="1.10.510.10">
    <property type="entry name" value="Transferase(Phosphotransferase) domain 1"/>
    <property type="match status" value="2"/>
</dbReference>
<evidence type="ECO:0000313" key="4">
    <source>
        <dbReference type="Proteomes" id="UP000624404"/>
    </source>
</evidence>
<dbReference type="InterPro" id="IPR011009">
    <property type="entry name" value="Kinase-like_dom_sf"/>
</dbReference>
<dbReference type="InterPro" id="IPR010730">
    <property type="entry name" value="HET"/>
</dbReference>
<dbReference type="InterPro" id="IPR000719">
    <property type="entry name" value="Prot_kinase_dom"/>
</dbReference>
<gene>
    <name evidence="3" type="ORF">SCLTRI_LOCUS9283</name>
</gene>
<evidence type="ECO:0000259" key="2">
    <source>
        <dbReference type="PROSITE" id="PS50011"/>
    </source>
</evidence>
<dbReference type="EMBL" id="CAJHIA010000034">
    <property type="protein sequence ID" value="CAD6449984.1"/>
    <property type="molecule type" value="Genomic_DNA"/>
</dbReference>
<protein>
    <submittedName>
        <fullName evidence="3">B5fc90c4-77a7-4a6f-9a96-77317750b6f1</fullName>
    </submittedName>
</protein>
<accession>A0A8H2W2V9</accession>
<dbReference type="Proteomes" id="UP000624404">
    <property type="component" value="Unassembled WGS sequence"/>
</dbReference>
<dbReference type="Pfam" id="PF06985">
    <property type="entry name" value="HET"/>
    <property type="match status" value="1"/>
</dbReference>
<dbReference type="PANTHER" id="PTHR33112">
    <property type="entry name" value="DOMAIN PROTEIN, PUTATIVE-RELATED"/>
    <property type="match status" value="1"/>
</dbReference>
<keyword evidence="4" id="KW-1185">Reference proteome</keyword>
<evidence type="ECO:0000256" key="1">
    <source>
        <dbReference type="SAM" id="MobiDB-lite"/>
    </source>
</evidence>
<dbReference type="PROSITE" id="PS50011">
    <property type="entry name" value="PROTEIN_KINASE_DOM"/>
    <property type="match status" value="1"/>
</dbReference>
<dbReference type="SUPFAM" id="SSF56112">
    <property type="entry name" value="Protein kinase-like (PK-like)"/>
    <property type="match status" value="1"/>
</dbReference>
<comment type="caution">
    <text evidence="3">The sequence shown here is derived from an EMBL/GenBank/DDBJ whole genome shotgun (WGS) entry which is preliminary data.</text>
</comment>
<sequence length="1303" mass="147905">MAGLRREAPSFQVEERNVGEKCERAAAAKNLPTNSVDLGSEIWKVAKSNVIGVSIEGYYFPDDEYDRLLKEDTIQDALGGGYEVLPLVKYVLDHAKKTFATLLQVFTDSKSRREVMDSLMASEFKDTLLGSHKLDPSYFKHKLWNESTIDTFKDKRLPFIVPTFNSETFIYEFDKNQPLPFTVFDKADTSPRSGHFSVVECVEMLASKQNMVDVKSKTLKVALKKLIKLGDPGYDIKKEWEREARAHQQLNRKSDNIIQAFAAYHQIAMNNKRNDEYYLVLEWADGGSLFDFWQKNPEPQMNHPDPSQVRRRIKEMLEQLYGLAQALEAMHSTRAHSPRHSRSNSASSPALRPQMGADWKESSLGAGVLPVDSSSLPTFNFDPAEDDDNKQTMPSIVVSSDPVTLKVTESPDSQNWRHGDIKPENILRFVVGEDYDKLGVLKLADLGRAQQHQFVTRMRHSTERELWRTRWYEPPDLDGKNQEKAGGKISRLFDIWSMGAVIFEAMLWLLYGYESHNEFLRQNGFPTGETRVTPYWRKDGEGHYRVTEVANQWMEDILKRDLEREGAIGDVIKLVRDRLLKIDLPPNSDTYTKSFRTNARDLREQLGIIIKRAEGDERYLFSGKDRRSMSPPHVANSTTKSSLQSLGSSLLSANDAKGVSTPVIQGWRTEIAQRREYTNSMKDEWGTFPENSSFVESMLEGWNYSLSEPKLCTGCSTINIPSQHSEIAYHMGTLEAKSRNRECDLCRLVYTAAKERNLTSHGDIQEILLKQSGKDFILKETSQKFLRLIETKQGTLTPEAAPMLPLLPINYDPSPGNLGFFIKLAKAWLKDCDSNHGDVCAAKATHLLPKRLISVETLQTPKIVVTADLYKNLPPGGVRYLALSHKWGNMPADAKTMKVNLEQRKKEIPLDELPLSFQNAIAITKALDCSFLWIDSLCILQGPDGEFGQEADKMQTTFNGAYCVLAACSAQSARDGFLYVRESRSKYLEINNVYISPITNDFERDVLHSSLSRRGWVLQERALARRTIFFTETQIYWECGKGIRCETLATLRNDKIAFLGDPNFPDYTIRPTSTVGEQIDLFIHLFQTYTKLEFSYPEDRPVAIDGLMERLTVAFKTRSLAGLFETFWGRCLLWRRAENVELLRKIPHGTHSRRVPPTWSWMAFDGAISFIEPLGGQVDWNNSGVTLPFANLNCDQTSWLKTSRQNDSLAIQAKAFDFNIHAGAGKSEASIFYDGEMITPTKCVIVGTDKQNSNDASTKKHYVLIVKPVSEASNRMSYERVGAGYMSGKFIHLDESYVTVKIE</sequence>
<organism evidence="3 4">
    <name type="scientific">Sclerotinia trifoliorum</name>
    <dbReference type="NCBI Taxonomy" id="28548"/>
    <lineage>
        <taxon>Eukaryota</taxon>
        <taxon>Fungi</taxon>
        <taxon>Dikarya</taxon>
        <taxon>Ascomycota</taxon>
        <taxon>Pezizomycotina</taxon>
        <taxon>Leotiomycetes</taxon>
        <taxon>Helotiales</taxon>
        <taxon>Sclerotiniaceae</taxon>
        <taxon>Sclerotinia</taxon>
    </lineage>
</organism>
<feature type="domain" description="Protein kinase" evidence="2">
    <location>
        <begin position="185"/>
        <end position="580"/>
    </location>
</feature>
<dbReference type="OrthoDB" id="4062651at2759"/>
<feature type="region of interest" description="Disordered" evidence="1">
    <location>
        <begin position="331"/>
        <end position="353"/>
    </location>
</feature>
<dbReference type="SMART" id="SM00220">
    <property type="entry name" value="S_TKc"/>
    <property type="match status" value="1"/>
</dbReference>
<dbReference type="GO" id="GO:0005524">
    <property type="term" value="F:ATP binding"/>
    <property type="evidence" value="ECO:0007669"/>
    <property type="project" value="InterPro"/>
</dbReference>
<feature type="compositionally biased region" description="Basic residues" evidence="1">
    <location>
        <begin position="333"/>
        <end position="342"/>
    </location>
</feature>
<proteinExistence type="predicted"/>
<reference evidence="3" key="1">
    <citation type="submission" date="2020-10" db="EMBL/GenBank/DDBJ databases">
        <authorList>
            <person name="Kusch S."/>
        </authorList>
    </citation>
    <scope>NUCLEOTIDE SEQUENCE</scope>
    <source>
        <strain evidence="3">SwB9</strain>
    </source>
</reference>
<dbReference type="PANTHER" id="PTHR33112:SF10">
    <property type="entry name" value="TOL"/>
    <property type="match status" value="1"/>
</dbReference>
<evidence type="ECO:0000313" key="3">
    <source>
        <dbReference type="EMBL" id="CAD6449984.1"/>
    </source>
</evidence>